<name>A0A3M5UY07_PSESX</name>
<dbReference type="Proteomes" id="UP000280395">
    <property type="component" value="Unassembled WGS sequence"/>
</dbReference>
<gene>
    <name evidence="2" type="ORF">ALP29_200530</name>
</gene>
<comment type="caution">
    <text evidence="2">The sequence shown here is derived from an EMBL/GenBank/DDBJ whole genome shotgun (WGS) entry which is preliminary data.</text>
</comment>
<reference evidence="2 3" key="1">
    <citation type="submission" date="2018-08" db="EMBL/GenBank/DDBJ databases">
        <title>Recombination of ecologically and evolutionarily significant loci maintains genetic cohesion in the Pseudomonas syringae species complex.</title>
        <authorList>
            <person name="Dillon M."/>
            <person name="Thakur S."/>
            <person name="Almeida R.N.D."/>
            <person name="Weir B.S."/>
            <person name="Guttman D.S."/>
        </authorList>
    </citation>
    <scope>NUCLEOTIDE SEQUENCE [LARGE SCALE GENOMIC DNA]</scope>
    <source>
        <strain evidence="2 3">ICMP 14479</strain>
    </source>
</reference>
<proteinExistence type="predicted"/>
<dbReference type="EMBL" id="RBUA01001044">
    <property type="protein sequence ID" value="RMU50686.1"/>
    <property type="molecule type" value="Genomic_DNA"/>
</dbReference>
<protein>
    <submittedName>
        <fullName evidence="2">Uncharacterized protein</fullName>
    </submittedName>
</protein>
<evidence type="ECO:0000313" key="3">
    <source>
        <dbReference type="Proteomes" id="UP000280395"/>
    </source>
</evidence>
<feature type="region of interest" description="Disordered" evidence="1">
    <location>
        <begin position="1"/>
        <end position="57"/>
    </location>
</feature>
<sequence>MRMSDTPGEKIDGARGARPGASPRQQNSAPRKETTAPAPANNAMASLFANAKQLKKR</sequence>
<accession>A0A3M5UY07</accession>
<evidence type="ECO:0000313" key="2">
    <source>
        <dbReference type="EMBL" id="RMU50686.1"/>
    </source>
</evidence>
<evidence type="ECO:0000256" key="1">
    <source>
        <dbReference type="SAM" id="MobiDB-lite"/>
    </source>
</evidence>
<dbReference type="AlphaFoldDB" id="A0A3M5UY07"/>
<organism evidence="2 3">
    <name type="scientific">Pseudomonas syringae pv. avii</name>
    <dbReference type="NCBI Taxonomy" id="663959"/>
    <lineage>
        <taxon>Bacteria</taxon>
        <taxon>Pseudomonadati</taxon>
        <taxon>Pseudomonadota</taxon>
        <taxon>Gammaproteobacteria</taxon>
        <taxon>Pseudomonadales</taxon>
        <taxon>Pseudomonadaceae</taxon>
        <taxon>Pseudomonas</taxon>
        <taxon>Pseudomonas syringae</taxon>
    </lineage>
</organism>